<accession>A0ABP1PIK1</accession>
<feature type="transmembrane region" description="Helical" evidence="1">
    <location>
        <begin position="249"/>
        <end position="266"/>
    </location>
</feature>
<evidence type="ECO:0000313" key="2">
    <source>
        <dbReference type="EMBL" id="CAL8068675.1"/>
    </source>
</evidence>
<feature type="transmembrane region" description="Helical" evidence="1">
    <location>
        <begin position="23"/>
        <end position="48"/>
    </location>
</feature>
<comment type="caution">
    <text evidence="2">The sequence shown here is derived from an EMBL/GenBank/DDBJ whole genome shotgun (WGS) entry which is preliminary data.</text>
</comment>
<keyword evidence="3" id="KW-1185">Reference proteome</keyword>
<proteinExistence type="predicted"/>
<evidence type="ECO:0000313" key="3">
    <source>
        <dbReference type="Proteomes" id="UP001642540"/>
    </source>
</evidence>
<sequence length="278" mass="32303">MVTPLLRAPQQPRTPPRSNPDKYGMTLFIVSLGSLGFAFLITISVILIDLDVTYFLFEYILPHPYVRTQYDILWSLAIRYVYFQYCALELTRTLVFVADIVLVIMDSCSKISRDLLILCTHNSNMFHRLYIRTTVLFKKAEHLINLMVYLTIPIMYWSFVAMLWVSVKGYGKVNPQMFLWSIFATMCLVVGHAIMLPTLIEMLELVVKMVRRHQRKVRFDRACRVPGTTLEIVKQSKALVPIRIKYGNFYYISTVFFAAYLSNIILETSDLVVIVDVR</sequence>
<protein>
    <recommendedName>
        <fullName evidence="4">Gustatory receptor</fullName>
    </recommendedName>
</protein>
<dbReference type="EMBL" id="CAXLJM020000002">
    <property type="protein sequence ID" value="CAL8068675.1"/>
    <property type="molecule type" value="Genomic_DNA"/>
</dbReference>
<organism evidence="2 3">
    <name type="scientific">Orchesella dallaii</name>
    <dbReference type="NCBI Taxonomy" id="48710"/>
    <lineage>
        <taxon>Eukaryota</taxon>
        <taxon>Metazoa</taxon>
        <taxon>Ecdysozoa</taxon>
        <taxon>Arthropoda</taxon>
        <taxon>Hexapoda</taxon>
        <taxon>Collembola</taxon>
        <taxon>Entomobryomorpha</taxon>
        <taxon>Entomobryoidea</taxon>
        <taxon>Orchesellidae</taxon>
        <taxon>Orchesellinae</taxon>
        <taxon>Orchesella</taxon>
    </lineage>
</organism>
<reference evidence="2 3" key="1">
    <citation type="submission" date="2024-08" db="EMBL/GenBank/DDBJ databases">
        <authorList>
            <person name="Cucini C."/>
            <person name="Frati F."/>
        </authorList>
    </citation>
    <scope>NUCLEOTIDE SEQUENCE [LARGE SCALE GENOMIC DNA]</scope>
</reference>
<keyword evidence="1" id="KW-1133">Transmembrane helix</keyword>
<name>A0ABP1PIK1_9HEXA</name>
<keyword evidence="1" id="KW-0472">Membrane</keyword>
<keyword evidence="1" id="KW-0812">Transmembrane</keyword>
<feature type="transmembrane region" description="Helical" evidence="1">
    <location>
        <begin position="146"/>
        <end position="165"/>
    </location>
</feature>
<dbReference type="Proteomes" id="UP001642540">
    <property type="component" value="Unassembled WGS sequence"/>
</dbReference>
<feature type="transmembrane region" description="Helical" evidence="1">
    <location>
        <begin position="177"/>
        <end position="207"/>
    </location>
</feature>
<gene>
    <name evidence="2" type="ORF">ODALV1_LOCUS412</name>
</gene>
<evidence type="ECO:0008006" key="4">
    <source>
        <dbReference type="Google" id="ProtNLM"/>
    </source>
</evidence>
<evidence type="ECO:0000256" key="1">
    <source>
        <dbReference type="SAM" id="Phobius"/>
    </source>
</evidence>